<name>A0AA86S0P3_9FABA</name>
<dbReference type="Proteomes" id="UP001189624">
    <property type="component" value="Chromosome 2"/>
</dbReference>
<dbReference type="AlphaFoldDB" id="A0AA86S0P3"/>
<evidence type="ECO:0000313" key="2">
    <source>
        <dbReference type="Proteomes" id="UP001189624"/>
    </source>
</evidence>
<organism evidence="1 2">
    <name type="scientific">Sphenostylis stenocarpa</name>
    <dbReference type="NCBI Taxonomy" id="92480"/>
    <lineage>
        <taxon>Eukaryota</taxon>
        <taxon>Viridiplantae</taxon>
        <taxon>Streptophyta</taxon>
        <taxon>Embryophyta</taxon>
        <taxon>Tracheophyta</taxon>
        <taxon>Spermatophyta</taxon>
        <taxon>Magnoliopsida</taxon>
        <taxon>eudicotyledons</taxon>
        <taxon>Gunneridae</taxon>
        <taxon>Pentapetalae</taxon>
        <taxon>rosids</taxon>
        <taxon>fabids</taxon>
        <taxon>Fabales</taxon>
        <taxon>Fabaceae</taxon>
        <taxon>Papilionoideae</taxon>
        <taxon>50 kb inversion clade</taxon>
        <taxon>NPAAA clade</taxon>
        <taxon>indigoferoid/millettioid clade</taxon>
        <taxon>Phaseoleae</taxon>
        <taxon>Sphenostylis</taxon>
    </lineage>
</organism>
<sequence length="75" mass="8517">MGNERSERRYYHCTLYYTHPTSTSIWLPLCGVWSDGESEVPKFENGTHILSEISWSVEAAAIMATVLVLHDTNSQ</sequence>
<proteinExistence type="predicted"/>
<reference evidence="1" key="1">
    <citation type="submission" date="2023-10" db="EMBL/GenBank/DDBJ databases">
        <authorList>
            <person name="Domelevo Entfellner J.-B."/>
        </authorList>
    </citation>
    <scope>NUCLEOTIDE SEQUENCE</scope>
</reference>
<keyword evidence="2" id="KW-1185">Reference proteome</keyword>
<accession>A0AA86S0P3</accession>
<evidence type="ECO:0000313" key="1">
    <source>
        <dbReference type="EMBL" id="CAJ1929887.1"/>
    </source>
</evidence>
<dbReference type="Gramene" id="rna-AYBTSS11_LOCUS4579">
    <property type="protein sequence ID" value="CAJ1929887.1"/>
    <property type="gene ID" value="gene-AYBTSS11_LOCUS4579"/>
</dbReference>
<gene>
    <name evidence="1" type="ORF">AYBTSS11_LOCUS4579</name>
</gene>
<protein>
    <submittedName>
        <fullName evidence="1">Uncharacterized protein</fullName>
    </submittedName>
</protein>
<dbReference type="EMBL" id="OY731399">
    <property type="protein sequence ID" value="CAJ1929887.1"/>
    <property type="molecule type" value="Genomic_DNA"/>
</dbReference>